<proteinExistence type="predicted"/>
<sequence length="129" mass="14522">MAEWYSGAQALFVAIGFATFDMLMNIFGLAWNGKFFTVDNIVHWFDLENYQFRKNPVDFLGVALVRVCILLGGGVGVYANPCGGPAACDKYSTCTIRYDVRQQCTNIEQLMFKVIEVVVLTNAIEFDHF</sequence>
<keyword evidence="3" id="KW-1185">Reference proteome</keyword>
<keyword evidence="1" id="KW-0812">Transmembrane</keyword>
<keyword evidence="1" id="KW-0472">Membrane</keyword>
<dbReference type="AlphaFoldDB" id="A0A183UFG7"/>
<reference evidence="2 3" key="2">
    <citation type="submission" date="2018-11" db="EMBL/GenBank/DDBJ databases">
        <authorList>
            <consortium name="Pathogen Informatics"/>
        </authorList>
    </citation>
    <scope>NUCLEOTIDE SEQUENCE [LARGE SCALE GENOMIC DNA]</scope>
</reference>
<feature type="transmembrane region" description="Helical" evidence="1">
    <location>
        <begin position="59"/>
        <end position="79"/>
    </location>
</feature>
<evidence type="ECO:0000313" key="2">
    <source>
        <dbReference type="EMBL" id="VDM38558.1"/>
    </source>
</evidence>
<evidence type="ECO:0000313" key="4">
    <source>
        <dbReference type="WBParaSite" id="TCNE_0000723701-mRNA-1"/>
    </source>
</evidence>
<organism evidence="3 4">
    <name type="scientific">Toxocara canis</name>
    <name type="common">Canine roundworm</name>
    <dbReference type="NCBI Taxonomy" id="6265"/>
    <lineage>
        <taxon>Eukaryota</taxon>
        <taxon>Metazoa</taxon>
        <taxon>Ecdysozoa</taxon>
        <taxon>Nematoda</taxon>
        <taxon>Chromadorea</taxon>
        <taxon>Rhabditida</taxon>
        <taxon>Spirurina</taxon>
        <taxon>Ascaridomorpha</taxon>
        <taxon>Ascaridoidea</taxon>
        <taxon>Toxocaridae</taxon>
        <taxon>Toxocara</taxon>
    </lineage>
</organism>
<keyword evidence="1" id="KW-1133">Transmembrane helix</keyword>
<dbReference type="Proteomes" id="UP000050794">
    <property type="component" value="Unassembled WGS sequence"/>
</dbReference>
<name>A0A183UFG7_TOXCA</name>
<feature type="transmembrane region" description="Helical" evidence="1">
    <location>
        <begin position="12"/>
        <end position="31"/>
    </location>
</feature>
<evidence type="ECO:0000313" key="3">
    <source>
        <dbReference type="Proteomes" id="UP000050794"/>
    </source>
</evidence>
<reference evidence="4" key="1">
    <citation type="submission" date="2016-06" db="UniProtKB">
        <authorList>
            <consortium name="WormBaseParasite"/>
        </authorList>
    </citation>
    <scope>IDENTIFICATION</scope>
</reference>
<gene>
    <name evidence="2" type="ORF">TCNE_LOCUS7237</name>
</gene>
<dbReference type="WBParaSite" id="TCNE_0000723701-mRNA-1">
    <property type="protein sequence ID" value="TCNE_0000723701-mRNA-1"/>
    <property type="gene ID" value="TCNE_0000723701"/>
</dbReference>
<accession>A0A183UFG7</accession>
<dbReference type="EMBL" id="UYWY01019641">
    <property type="protein sequence ID" value="VDM38558.1"/>
    <property type="molecule type" value="Genomic_DNA"/>
</dbReference>
<evidence type="ECO:0000256" key="1">
    <source>
        <dbReference type="SAM" id="Phobius"/>
    </source>
</evidence>
<protein>
    <submittedName>
        <fullName evidence="4">Ion_trans domain-containing protein</fullName>
    </submittedName>
</protein>